<evidence type="ECO:0000256" key="6">
    <source>
        <dbReference type="SAM" id="Coils"/>
    </source>
</evidence>
<keyword evidence="4 7" id="KW-1133">Transmembrane helix</keyword>
<organism evidence="8 9">
    <name type="scientific">Desulfotalea psychrophila (strain LSv54 / DSM 12343)</name>
    <dbReference type="NCBI Taxonomy" id="177439"/>
    <lineage>
        <taxon>Bacteria</taxon>
        <taxon>Pseudomonadati</taxon>
        <taxon>Thermodesulfobacteriota</taxon>
        <taxon>Desulfobulbia</taxon>
        <taxon>Desulfobulbales</taxon>
        <taxon>Desulfocapsaceae</taxon>
        <taxon>Desulfotalea</taxon>
    </lineage>
</organism>
<evidence type="ECO:0000256" key="7">
    <source>
        <dbReference type="SAM" id="Phobius"/>
    </source>
</evidence>
<dbReference type="KEGG" id="dps:DP0685"/>
<proteinExistence type="predicted"/>
<comment type="subcellular location">
    <subcellularLocation>
        <location evidence="1">Cell membrane</location>
    </subcellularLocation>
</comment>
<dbReference type="InterPro" id="IPR005899">
    <property type="entry name" value="Na_pump_deCOase"/>
</dbReference>
<keyword evidence="3 7" id="KW-0812">Transmembrane</keyword>
<name>Q6AQF9_DESPS</name>
<dbReference type="EMBL" id="CR522870">
    <property type="protein sequence ID" value="CAG35414.1"/>
    <property type="molecule type" value="Genomic_DNA"/>
</dbReference>
<evidence type="ECO:0000313" key="9">
    <source>
        <dbReference type="Proteomes" id="UP000000602"/>
    </source>
</evidence>
<dbReference type="GO" id="GO:0015081">
    <property type="term" value="F:sodium ion transmembrane transporter activity"/>
    <property type="evidence" value="ECO:0007669"/>
    <property type="project" value="InterPro"/>
</dbReference>
<keyword evidence="2" id="KW-1003">Cell membrane</keyword>
<evidence type="ECO:0000313" key="8">
    <source>
        <dbReference type="EMBL" id="CAG35414.1"/>
    </source>
</evidence>
<sequence>MIFAGLKLMLVGMTTVLLFLIAMILLIQLISYCTRGFARKELDEIEATRRRQAEARKKKAAAKRTAVENVDEDIAVISAAVAAFEAERYA</sequence>
<dbReference type="Proteomes" id="UP000000602">
    <property type="component" value="Chromosome"/>
</dbReference>
<dbReference type="AlphaFoldDB" id="Q6AQF9"/>
<reference evidence="9" key="1">
    <citation type="journal article" date="2004" name="Environ. Microbiol.">
        <title>The genome of Desulfotalea psychrophila, a sulfate-reducing bacterium from permanently cold Arctic sediments.</title>
        <authorList>
            <person name="Rabus R."/>
            <person name="Ruepp A."/>
            <person name="Frickey T."/>
            <person name="Rattei T."/>
            <person name="Fartmann B."/>
            <person name="Stark M."/>
            <person name="Bauer M."/>
            <person name="Zibat A."/>
            <person name="Lombardot T."/>
            <person name="Becker I."/>
            <person name="Amann J."/>
            <person name="Gellner K."/>
            <person name="Teeling H."/>
            <person name="Leuschner W.D."/>
            <person name="Gloeckner F.-O."/>
            <person name="Lupas A.N."/>
            <person name="Amann R."/>
            <person name="Klenk H.-P."/>
        </authorList>
    </citation>
    <scope>NUCLEOTIDE SEQUENCE [LARGE SCALE GENOMIC DNA]</scope>
    <source>
        <strain evidence="9">DSM 12343 / LSv54</strain>
    </source>
</reference>
<gene>
    <name evidence="8" type="ordered locus">DP0685</name>
</gene>
<feature type="coiled-coil region" evidence="6">
    <location>
        <begin position="38"/>
        <end position="65"/>
    </location>
</feature>
<protein>
    <submittedName>
        <fullName evidence="8">Uncharacterized protein</fullName>
    </submittedName>
</protein>
<evidence type="ECO:0000256" key="2">
    <source>
        <dbReference type="ARBA" id="ARBA00022475"/>
    </source>
</evidence>
<dbReference type="GO" id="GO:0036376">
    <property type="term" value="P:sodium ion export across plasma membrane"/>
    <property type="evidence" value="ECO:0007669"/>
    <property type="project" value="InterPro"/>
</dbReference>
<keyword evidence="6" id="KW-0175">Coiled coil</keyword>
<accession>Q6AQF9</accession>
<feature type="transmembrane region" description="Helical" evidence="7">
    <location>
        <begin position="6"/>
        <end position="30"/>
    </location>
</feature>
<evidence type="ECO:0000256" key="1">
    <source>
        <dbReference type="ARBA" id="ARBA00004236"/>
    </source>
</evidence>
<dbReference type="GO" id="GO:0005886">
    <property type="term" value="C:plasma membrane"/>
    <property type="evidence" value="ECO:0007669"/>
    <property type="project" value="UniProtKB-SubCell"/>
</dbReference>
<dbReference type="STRING" id="177439.DP0685"/>
<evidence type="ECO:0000256" key="3">
    <source>
        <dbReference type="ARBA" id="ARBA00022692"/>
    </source>
</evidence>
<evidence type="ECO:0000256" key="4">
    <source>
        <dbReference type="ARBA" id="ARBA00022989"/>
    </source>
</evidence>
<keyword evidence="5 7" id="KW-0472">Membrane</keyword>
<dbReference type="HOGENOM" id="CLU_2436025_0_0_7"/>
<evidence type="ECO:0000256" key="5">
    <source>
        <dbReference type="ARBA" id="ARBA00023136"/>
    </source>
</evidence>
<dbReference type="RefSeq" id="WP_011187930.1">
    <property type="nucleotide sequence ID" value="NC_006138.1"/>
</dbReference>
<keyword evidence="9" id="KW-1185">Reference proteome</keyword>
<dbReference type="Pfam" id="PF04277">
    <property type="entry name" value="OAD_gamma"/>
    <property type="match status" value="1"/>
</dbReference>
<dbReference type="NCBIfam" id="TIGR01195">
    <property type="entry name" value="oadG_fam"/>
    <property type="match status" value="1"/>
</dbReference>
<dbReference type="OrthoDB" id="5432824at2"/>